<feature type="domain" description="N-acetyltransferase" evidence="3">
    <location>
        <begin position="9"/>
        <end position="155"/>
    </location>
</feature>
<dbReference type="PROSITE" id="PS51186">
    <property type="entry name" value="GNAT"/>
    <property type="match status" value="1"/>
</dbReference>
<dbReference type="InterPro" id="IPR050832">
    <property type="entry name" value="Bact_Acetyltransf"/>
</dbReference>
<dbReference type="EMBL" id="JAGGMQ010000001">
    <property type="protein sequence ID" value="MBP2170487.1"/>
    <property type="molecule type" value="Genomic_DNA"/>
</dbReference>
<reference evidence="5" key="1">
    <citation type="submission" date="2023-07" db="EMBL/GenBank/DDBJ databases">
        <title>Genome mining of underrepresented organisms for secondary metabolites.</title>
        <authorList>
            <person name="D'Agostino P.M."/>
        </authorList>
    </citation>
    <scope>NUCLEOTIDE SEQUENCE [LARGE SCALE GENOMIC DNA]</scope>
    <source>
        <strain evidence="5">WS4403</strain>
    </source>
</reference>
<dbReference type="Gene3D" id="3.40.630.30">
    <property type="match status" value="1"/>
</dbReference>
<keyword evidence="1" id="KW-0808">Transferase</keyword>
<sequence length="155" mass="16802">MIDHSGLVIAREPVTSADAQLLMMQLSAALHDITGDSGLSSFNPQDLQHAGACFAVARNQAGGAIGCGALRPLSAGIAELKRMYAAEPALGIGYALLAFLEQEACQLGYREIWLETRRVNQQAVRFYLRHGYQLIDNYGRYSGNPEAVCFGKVLE</sequence>
<dbReference type="CDD" id="cd04301">
    <property type="entry name" value="NAT_SF"/>
    <property type="match status" value="1"/>
</dbReference>
<dbReference type="SUPFAM" id="SSF55729">
    <property type="entry name" value="Acyl-CoA N-acyltransferases (Nat)"/>
    <property type="match status" value="1"/>
</dbReference>
<accession>A0ABS4PCZ2</accession>
<evidence type="ECO:0000256" key="1">
    <source>
        <dbReference type="ARBA" id="ARBA00022679"/>
    </source>
</evidence>
<keyword evidence="2" id="KW-0012">Acyltransferase</keyword>
<protein>
    <submittedName>
        <fullName evidence="4">Ribosomal protein S18 acetylase RimI-like enzyme</fullName>
    </submittedName>
</protein>
<evidence type="ECO:0000313" key="5">
    <source>
        <dbReference type="Proteomes" id="UP001195624"/>
    </source>
</evidence>
<dbReference type="RefSeq" id="WP_017799130.1">
    <property type="nucleotide sequence ID" value="NZ_JAGGMQ010000001.1"/>
</dbReference>
<proteinExistence type="predicted"/>
<dbReference type="Pfam" id="PF00583">
    <property type="entry name" value="Acetyltransf_1"/>
    <property type="match status" value="1"/>
</dbReference>
<evidence type="ECO:0000256" key="2">
    <source>
        <dbReference type="ARBA" id="ARBA00023315"/>
    </source>
</evidence>
<name>A0ABS4PCZ2_9GAMM</name>
<dbReference type="Proteomes" id="UP001195624">
    <property type="component" value="Unassembled WGS sequence"/>
</dbReference>
<dbReference type="PANTHER" id="PTHR43877:SF2">
    <property type="entry name" value="AMINOALKYLPHOSPHONATE N-ACETYLTRANSFERASE-RELATED"/>
    <property type="match status" value="1"/>
</dbReference>
<dbReference type="InterPro" id="IPR000182">
    <property type="entry name" value="GNAT_dom"/>
</dbReference>
<dbReference type="InterPro" id="IPR016181">
    <property type="entry name" value="Acyl_CoA_acyltransferase"/>
</dbReference>
<gene>
    <name evidence="4" type="ORF">J2125_003679</name>
</gene>
<comment type="caution">
    <text evidence="4">The sequence shown here is derived from an EMBL/GenBank/DDBJ whole genome shotgun (WGS) entry which is preliminary data.</text>
</comment>
<evidence type="ECO:0000259" key="3">
    <source>
        <dbReference type="PROSITE" id="PS51186"/>
    </source>
</evidence>
<evidence type="ECO:0000313" key="4">
    <source>
        <dbReference type="EMBL" id="MBP2170487.1"/>
    </source>
</evidence>
<keyword evidence="5" id="KW-1185">Reference proteome</keyword>
<organism evidence="4 5">
    <name type="scientific">Winslowiella toletana</name>
    <dbReference type="NCBI Taxonomy" id="92490"/>
    <lineage>
        <taxon>Bacteria</taxon>
        <taxon>Pseudomonadati</taxon>
        <taxon>Pseudomonadota</taxon>
        <taxon>Gammaproteobacteria</taxon>
        <taxon>Enterobacterales</taxon>
        <taxon>Erwiniaceae</taxon>
        <taxon>Winslowiella</taxon>
    </lineage>
</organism>
<dbReference type="PANTHER" id="PTHR43877">
    <property type="entry name" value="AMINOALKYLPHOSPHONATE N-ACETYLTRANSFERASE-RELATED-RELATED"/>
    <property type="match status" value="1"/>
</dbReference>